<accession>A0A6J8BUW0</accession>
<keyword evidence="4" id="KW-0472">Membrane</keyword>
<dbReference type="AlphaFoldDB" id="A0A6J8BUW0"/>
<dbReference type="EMBL" id="CACVKT020003886">
    <property type="protein sequence ID" value="CAC5386614.1"/>
    <property type="molecule type" value="Genomic_DNA"/>
</dbReference>
<proteinExistence type="predicted"/>
<dbReference type="PANTHER" id="PTHR22923:SF116">
    <property type="entry name" value="C1Q DOMAIN-CONTAINING PROTEIN"/>
    <property type="match status" value="1"/>
</dbReference>
<dbReference type="PRINTS" id="PR00007">
    <property type="entry name" value="COMPLEMNTC1Q"/>
</dbReference>
<sequence>MENTVVILLLSLIVIMMSFYVYETERKLLNMGEKLLKQKVISNKAERKLLHMEEKLLKQEVISDTAERKLLNMEEILREQEFISNTAGSVEFTASIYKTYHVDPNQILKFETVWVNIGDGYDPESGVFTAPKSGLYMVSNTINAALNGLIRCNLWKNDVQNIGSLGTLHEAGTLNILMMIRKGDRIYIKSDKHGYHAKLFSNHMSTFSAVLIND</sequence>
<name>A0A6J8BUW0_MYTCO</name>
<dbReference type="InterPro" id="IPR008983">
    <property type="entry name" value="Tumour_necrosis_fac-like_dom"/>
</dbReference>
<keyword evidence="4" id="KW-0812">Transmembrane</keyword>
<feature type="domain" description="C1q" evidence="5">
    <location>
        <begin position="85"/>
        <end position="214"/>
    </location>
</feature>
<dbReference type="InterPro" id="IPR001073">
    <property type="entry name" value="C1q_dom"/>
</dbReference>
<dbReference type="GO" id="GO:0005576">
    <property type="term" value="C:extracellular region"/>
    <property type="evidence" value="ECO:0007669"/>
    <property type="project" value="UniProtKB-SubCell"/>
</dbReference>
<keyword evidence="2" id="KW-0964">Secreted</keyword>
<protein>
    <submittedName>
        <fullName evidence="6">C1QL</fullName>
    </submittedName>
</protein>
<feature type="transmembrane region" description="Helical" evidence="4">
    <location>
        <begin position="6"/>
        <end position="22"/>
    </location>
</feature>
<dbReference type="SMART" id="SM00110">
    <property type="entry name" value="C1Q"/>
    <property type="match status" value="1"/>
</dbReference>
<keyword evidence="7" id="KW-1185">Reference proteome</keyword>
<dbReference type="SUPFAM" id="SSF49842">
    <property type="entry name" value="TNF-like"/>
    <property type="match status" value="1"/>
</dbReference>
<evidence type="ECO:0000256" key="4">
    <source>
        <dbReference type="SAM" id="Phobius"/>
    </source>
</evidence>
<reference evidence="6 7" key="1">
    <citation type="submission" date="2020-06" db="EMBL/GenBank/DDBJ databases">
        <authorList>
            <person name="Li R."/>
            <person name="Bekaert M."/>
        </authorList>
    </citation>
    <scope>NUCLEOTIDE SEQUENCE [LARGE SCALE GENOMIC DNA]</scope>
    <source>
        <strain evidence="7">wild</strain>
    </source>
</reference>
<keyword evidence="4" id="KW-1133">Transmembrane helix</keyword>
<dbReference type="Gene3D" id="2.60.120.40">
    <property type="match status" value="1"/>
</dbReference>
<dbReference type="InterPro" id="IPR050822">
    <property type="entry name" value="Cerebellin_Synaptic_Org"/>
</dbReference>
<dbReference type="PANTHER" id="PTHR22923">
    <property type="entry name" value="CEREBELLIN-RELATED"/>
    <property type="match status" value="1"/>
</dbReference>
<keyword evidence="3" id="KW-0732">Signal</keyword>
<organism evidence="6 7">
    <name type="scientific">Mytilus coruscus</name>
    <name type="common">Sea mussel</name>
    <dbReference type="NCBI Taxonomy" id="42192"/>
    <lineage>
        <taxon>Eukaryota</taxon>
        <taxon>Metazoa</taxon>
        <taxon>Spiralia</taxon>
        <taxon>Lophotrochozoa</taxon>
        <taxon>Mollusca</taxon>
        <taxon>Bivalvia</taxon>
        <taxon>Autobranchia</taxon>
        <taxon>Pteriomorphia</taxon>
        <taxon>Mytilida</taxon>
        <taxon>Mytiloidea</taxon>
        <taxon>Mytilidae</taxon>
        <taxon>Mytilinae</taxon>
        <taxon>Mytilus</taxon>
    </lineage>
</organism>
<comment type="subcellular location">
    <subcellularLocation>
        <location evidence="1">Secreted</location>
    </subcellularLocation>
</comment>
<dbReference type="OrthoDB" id="6154955at2759"/>
<evidence type="ECO:0000256" key="1">
    <source>
        <dbReference type="ARBA" id="ARBA00004613"/>
    </source>
</evidence>
<evidence type="ECO:0000256" key="3">
    <source>
        <dbReference type="ARBA" id="ARBA00022729"/>
    </source>
</evidence>
<evidence type="ECO:0000313" key="6">
    <source>
        <dbReference type="EMBL" id="CAC5386614.1"/>
    </source>
</evidence>
<dbReference type="PROSITE" id="PS50871">
    <property type="entry name" value="C1Q"/>
    <property type="match status" value="1"/>
</dbReference>
<dbReference type="Pfam" id="PF00386">
    <property type="entry name" value="C1q"/>
    <property type="match status" value="1"/>
</dbReference>
<evidence type="ECO:0000256" key="2">
    <source>
        <dbReference type="ARBA" id="ARBA00022525"/>
    </source>
</evidence>
<gene>
    <name evidence="6" type="ORF">MCOR_22025</name>
</gene>
<dbReference type="Proteomes" id="UP000507470">
    <property type="component" value="Unassembled WGS sequence"/>
</dbReference>
<evidence type="ECO:0000259" key="5">
    <source>
        <dbReference type="PROSITE" id="PS50871"/>
    </source>
</evidence>
<evidence type="ECO:0000313" key="7">
    <source>
        <dbReference type="Proteomes" id="UP000507470"/>
    </source>
</evidence>